<dbReference type="AlphaFoldDB" id="A0A2W5MCZ7"/>
<gene>
    <name evidence="2" type="ORF">DI565_18465</name>
</gene>
<name>A0A2W5MCZ7_ANCNO</name>
<organism evidence="2 3">
    <name type="scientific">Ancylobacter novellus</name>
    <name type="common">Thiobacillus novellus</name>
    <dbReference type="NCBI Taxonomy" id="921"/>
    <lineage>
        <taxon>Bacteria</taxon>
        <taxon>Pseudomonadati</taxon>
        <taxon>Pseudomonadota</taxon>
        <taxon>Alphaproteobacteria</taxon>
        <taxon>Hyphomicrobiales</taxon>
        <taxon>Xanthobacteraceae</taxon>
        <taxon>Ancylobacter</taxon>
    </lineage>
</organism>
<sequence>MIRYDLRCAGGHGFDGWFRSSDDFDAQARRGLLACPVCGSAEVEKTLMAPAVRLRSAAAPVEAAPASAEPDGAQPVALVDERQAKLRGMLSELRAQLTANSEDVGERFPEVARQMHAEEIEKRSVYGKASPEDARALAEEGIEIHPLPGFPDDLN</sequence>
<evidence type="ECO:0000313" key="3">
    <source>
        <dbReference type="Proteomes" id="UP000249577"/>
    </source>
</evidence>
<evidence type="ECO:0000313" key="2">
    <source>
        <dbReference type="EMBL" id="PZQ11280.1"/>
    </source>
</evidence>
<feature type="region of interest" description="Disordered" evidence="1">
    <location>
        <begin position="122"/>
        <end position="155"/>
    </location>
</feature>
<feature type="compositionally biased region" description="Basic and acidic residues" evidence="1">
    <location>
        <begin position="122"/>
        <end position="138"/>
    </location>
</feature>
<accession>A0A2W5MCZ7</accession>
<evidence type="ECO:0000256" key="1">
    <source>
        <dbReference type="SAM" id="MobiDB-lite"/>
    </source>
</evidence>
<dbReference type="InterPro" id="IPR009562">
    <property type="entry name" value="DUF1178"/>
</dbReference>
<dbReference type="EMBL" id="QFPN01000012">
    <property type="protein sequence ID" value="PZQ11280.1"/>
    <property type="molecule type" value="Genomic_DNA"/>
</dbReference>
<dbReference type="Pfam" id="PF06676">
    <property type="entry name" value="DUF1178"/>
    <property type="match status" value="1"/>
</dbReference>
<dbReference type="Proteomes" id="UP000249577">
    <property type="component" value="Unassembled WGS sequence"/>
</dbReference>
<protein>
    <submittedName>
        <fullName evidence="2">DUF1178 domain-containing protein</fullName>
    </submittedName>
</protein>
<reference evidence="2 3" key="1">
    <citation type="submission" date="2017-08" db="EMBL/GenBank/DDBJ databases">
        <title>Infants hospitalized years apart are colonized by the same room-sourced microbial strains.</title>
        <authorList>
            <person name="Brooks B."/>
            <person name="Olm M.R."/>
            <person name="Firek B.A."/>
            <person name="Baker R."/>
            <person name="Thomas B.C."/>
            <person name="Morowitz M.J."/>
            <person name="Banfield J.F."/>
        </authorList>
    </citation>
    <scope>NUCLEOTIDE SEQUENCE [LARGE SCALE GENOMIC DNA]</scope>
    <source>
        <strain evidence="2">S2_005_003_R2_43</strain>
    </source>
</reference>
<comment type="caution">
    <text evidence="2">The sequence shown here is derived from an EMBL/GenBank/DDBJ whole genome shotgun (WGS) entry which is preliminary data.</text>
</comment>
<dbReference type="PIRSF" id="PIRSF032131">
    <property type="entry name" value="UCP032131"/>
    <property type="match status" value="1"/>
</dbReference>
<proteinExistence type="predicted"/>